<feature type="domain" description="Phosphoethanolamine transferase N-terminal" evidence="10">
    <location>
        <begin position="49"/>
        <end position="197"/>
    </location>
</feature>
<dbReference type="InterPro" id="IPR000917">
    <property type="entry name" value="Sulfatase_N"/>
</dbReference>
<dbReference type="GO" id="GO:0016776">
    <property type="term" value="F:phosphotransferase activity, phosphate group as acceptor"/>
    <property type="evidence" value="ECO:0007669"/>
    <property type="project" value="TreeGrafter"/>
</dbReference>
<dbReference type="PANTHER" id="PTHR30443:SF0">
    <property type="entry name" value="PHOSPHOETHANOLAMINE TRANSFERASE EPTA"/>
    <property type="match status" value="1"/>
</dbReference>
<evidence type="ECO:0000256" key="3">
    <source>
        <dbReference type="ARBA" id="ARBA00022519"/>
    </source>
</evidence>
<evidence type="ECO:0000256" key="6">
    <source>
        <dbReference type="ARBA" id="ARBA00022989"/>
    </source>
</evidence>
<feature type="domain" description="Sulfatase N-terminal" evidence="9">
    <location>
        <begin position="226"/>
        <end position="519"/>
    </location>
</feature>
<evidence type="ECO:0000313" key="12">
    <source>
        <dbReference type="Proteomes" id="UP001139447"/>
    </source>
</evidence>
<sequence>MHPAWLILLASLWIATACNVPLWRELLRLPELDNLRGLAFGAGFAVAIAAAVGALLTLLAWRWTLKPAIALFVLAAAFGAYFMMAYGVVIDTPMVTNVLQTNPRETLDLLNLRLLLTVLVLALLPLLWLWRTPVKRVPWLRRLFQNALLFIASCALLAGTLLLIFQDFSSVMRNHTQVRYLINPLNSLYALVDLASKPFQLDSNTLLPLGEDARLAPLPGKPARPPLLVLVLGETARSGNFALNGYGRPTNPKLAGEDVQSFRNAWSCGTSTAASLPCMFSHLGRQAFESRKANYENLLDVLQRAGLAVLWIDNQSGCKGVCDRVAQADTSNLKVPGLCEGGECFDEIMLNQLDQRIAALPAERRAKGVVIVMHQMGSHGPAYYKRVPAAFKKFQPECTSNALQDCAREQVVNAFDNTILYTDQFLSSVIGWLKAQEPRSLPAMLYVSDHGESLGENNLYLHGLPYSIAPDVQKHVPWITWLSPAFAQAGKVSTACLKQRLDAPLSHDNYFHSVLGLLHVQTAAYQPSLDMFRPCTTP</sequence>
<dbReference type="AlphaFoldDB" id="A0A9X1VS04"/>
<keyword evidence="3" id="KW-0997">Cell inner membrane</keyword>
<keyword evidence="12" id="KW-1185">Reference proteome</keyword>
<dbReference type="SUPFAM" id="SSF53649">
    <property type="entry name" value="Alkaline phosphatase-like"/>
    <property type="match status" value="1"/>
</dbReference>
<dbReference type="InterPro" id="IPR017850">
    <property type="entry name" value="Alkaline_phosphatase_core_sf"/>
</dbReference>
<organism evidence="11 12">
    <name type="scientific">Variovorax terrae</name>
    <dbReference type="NCBI Taxonomy" id="2923278"/>
    <lineage>
        <taxon>Bacteria</taxon>
        <taxon>Pseudomonadati</taxon>
        <taxon>Pseudomonadota</taxon>
        <taxon>Betaproteobacteria</taxon>
        <taxon>Burkholderiales</taxon>
        <taxon>Comamonadaceae</taxon>
        <taxon>Variovorax</taxon>
    </lineage>
</organism>
<protein>
    <submittedName>
        <fullName evidence="11">Phosphoethanolamine--lipid A transferase</fullName>
    </submittedName>
</protein>
<feature type="transmembrane region" description="Helical" evidence="8">
    <location>
        <begin position="143"/>
        <end position="165"/>
    </location>
</feature>
<dbReference type="InterPro" id="IPR040423">
    <property type="entry name" value="PEA_transferase"/>
</dbReference>
<dbReference type="InterPro" id="IPR012549">
    <property type="entry name" value="EptA-like_N"/>
</dbReference>
<dbReference type="Pfam" id="PF08019">
    <property type="entry name" value="EptA_B_N"/>
    <property type="match status" value="1"/>
</dbReference>
<dbReference type="Pfam" id="PF00884">
    <property type="entry name" value="Sulfatase"/>
    <property type="match status" value="1"/>
</dbReference>
<keyword evidence="7 8" id="KW-0472">Membrane</keyword>
<name>A0A9X1VS04_9BURK</name>
<comment type="caution">
    <text evidence="11">The sequence shown here is derived from an EMBL/GenBank/DDBJ whole genome shotgun (WGS) entry which is preliminary data.</text>
</comment>
<evidence type="ECO:0000256" key="4">
    <source>
        <dbReference type="ARBA" id="ARBA00022679"/>
    </source>
</evidence>
<evidence type="ECO:0000256" key="1">
    <source>
        <dbReference type="ARBA" id="ARBA00004429"/>
    </source>
</evidence>
<evidence type="ECO:0000256" key="7">
    <source>
        <dbReference type="ARBA" id="ARBA00023136"/>
    </source>
</evidence>
<comment type="subcellular location">
    <subcellularLocation>
        <location evidence="1">Cell inner membrane</location>
        <topology evidence="1">Multi-pass membrane protein</topology>
    </subcellularLocation>
</comment>
<dbReference type="Gene3D" id="3.40.720.10">
    <property type="entry name" value="Alkaline Phosphatase, subunit A"/>
    <property type="match status" value="1"/>
</dbReference>
<dbReference type="Proteomes" id="UP001139447">
    <property type="component" value="Unassembled WGS sequence"/>
</dbReference>
<keyword evidence="5 8" id="KW-0812">Transmembrane</keyword>
<accession>A0A9X1VS04</accession>
<dbReference type="GO" id="GO:0009244">
    <property type="term" value="P:lipopolysaccharide core region biosynthetic process"/>
    <property type="evidence" value="ECO:0007669"/>
    <property type="project" value="TreeGrafter"/>
</dbReference>
<evidence type="ECO:0000259" key="9">
    <source>
        <dbReference type="Pfam" id="PF00884"/>
    </source>
</evidence>
<proteinExistence type="predicted"/>
<dbReference type="PANTHER" id="PTHR30443">
    <property type="entry name" value="INNER MEMBRANE PROTEIN"/>
    <property type="match status" value="1"/>
</dbReference>
<keyword evidence="2" id="KW-1003">Cell membrane</keyword>
<dbReference type="NCBIfam" id="NF028537">
    <property type="entry name" value="P_eth_NH2_trans"/>
    <property type="match status" value="1"/>
</dbReference>
<evidence type="ECO:0000256" key="2">
    <source>
        <dbReference type="ARBA" id="ARBA00022475"/>
    </source>
</evidence>
<dbReference type="CDD" id="cd16017">
    <property type="entry name" value="LptA"/>
    <property type="match status" value="1"/>
</dbReference>
<evidence type="ECO:0000259" key="10">
    <source>
        <dbReference type="Pfam" id="PF08019"/>
    </source>
</evidence>
<evidence type="ECO:0000313" key="11">
    <source>
        <dbReference type="EMBL" id="MCJ0762731.1"/>
    </source>
</evidence>
<reference evidence="11" key="1">
    <citation type="submission" date="2022-03" db="EMBL/GenBank/DDBJ databases">
        <authorList>
            <person name="Woo C.Y."/>
        </authorList>
    </citation>
    <scope>NUCLEOTIDE SEQUENCE</scope>
    <source>
        <strain evidence="11">CYS-02</strain>
    </source>
</reference>
<dbReference type="EMBL" id="JALGBI010000001">
    <property type="protein sequence ID" value="MCJ0762731.1"/>
    <property type="molecule type" value="Genomic_DNA"/>
</dbReference>
<evidence type="ECO:0000256" key="8">
    <source>
        <dbReference type="SAM" id="Phobius"/>
    </source>
</evidence>
<dbReference type="GO" id="GO:0005886">
    <property type="term" value="C:plasma membrane"/>
    <property type="evidence" value="ECO:0007669"/>
    <property type="project" value="UniProtKB-SubCell"/>
</dbReference>
<feature type="transmembrane region" description="Helical" evidence="8">
    <location>
        <begin position="110"/>
        <end position="131"/>
    </location>
</feature>
<gene>
    <name evidence="11" type="ORF">MMF98_05840</name>
</gene>
<keyword evidence="6 8" id="KW-1133">Transmembrane helix</keyword>
<feature type="transmembrane region" description="Helical" evidence="8">
    <location>
        <begin position="68"/>
        <end position="90"/>
    </location>
</feature>
<dbReference type="InterPro" id="IPR058130">
    <property type="entry name" value="PEA_transf_C"/>
</dbReference>
<keyword evidence="4 11" id="KW-0808">Transferase</keyword>
<feature type="transmembrane region" description="Helical" evidence="8">
    <location>
        <begin position="41"/>
        <end position="61"/>
    </location>
</feature>
<evidence type="ECO:0000256" key="5">
    <source>
        <dbReference type="ARBA" id="ARBA00022692"/>
    </source>
</evidence>